<dbReference type="Proteomes" id="UP000002254">
    <property type="component" value="Chromosome 15"/>
</dbReference>
<feature type="compositionally biased region" description="Low complexity" evidence="3">
    <location>
        <begin position="830"/>
        <end position="849"/>
    </location>
</feature>
<feature type="compositionally biased region" description="Pro residues" evidence="3">
    <location>
        <begin position="859"/>
        <end position="870"/>
    </location>
</feature>
<evidence type="ECO:0000256" key="1">
    <source>
        <dbReference type="ARBA" id="ARBA00022443"/>
    </source>
</evidence>
<evidence type="ECO:0000259" key="4">
    <source>
        <dbReference type="PROSITE" id="PS50002"/>
    </source>
</evidence>
<reference evidence="5 6" key="1">
    <citation type="journal article" date="2005" name="Nature">
        <title>Genome sequence, comparative analysis and haplotype structure of the domestic dog.</title>
        <authorList>
            <consortium name="Broad Sequencing Platform"/>
            <person name="Lindblad-Toh K."/>
            <person name="Wade C.M."/>
            <person name="Mikkelsen T.S."/>
            <person name="Karlsson E.K."/>
            <person name="Jaffe D.B."/>
            <person name="Kamal M."/>
            <person name="Clamp M."/>
            <person name="Chang J.L."/>
            <person name="Kulbokas E.J. III"/>
            <person name="Zody M.C."/>
            <person name="Mauceli E."/>
            <person name="Xie X."/>
            <person name="Breen M."/>
            <person name="Wayne R.K."/>
            <person name="Ostrander E.A."/>
            <person name="Ponting C.P."/>
            <person name="Galibert F."/>
            <person name="Smith D.R."/>
            <person name="DeJong P.J."/>
            <person name="Kirkness E."/>
            <person name="Alvarez P."/>
            <person name="Biagi T."/>
            <person name="Brockman W."/>
            <person name="Butler J."/>
            <person name="Chin C.W."/>
            <person name="Cook A."/>
            <person name="Cuff J."/>
            <person name="Daly M.J."/>
            <person name="DeCaprio D."/>
            <person name="Gnerre S."/>
            <person name="Grabherr M."/>
            <person name="Kellis M."/>
            <person name="Kleber M."/>
            <person name="Bardeleben C."/>
            <person name="Goodstadt L."/>
            <person name="Heger A."/>
            <person name="Hitte C."/>
            <person name="Kim L."/>
            <person name="Koepfli K.P."/>
            <person name="Parker H.G."/>
            <person name="Pollinger J.P."/>
            <person name="Searle S.M."/>
            <person name="Sutter N.B."/>
            <person name="Thomas R."/>
            <person name="Webber C."/>
            <person name="Baldwin J."/>
            <person name="Abebe A."/>
            <person name="Abouelleil A."/>
            <person name="Aftuck L."/>
            <person name="Ait-Zahra M."/>
            <person name="Aldredge T."/>
            <person name="Allen N."/>
            <person name="An P."/>
            <person name="Anderson S."/>
            <person name="Antoine C."/>
            <person name="Arachchi H."/>
            <person name="Aslam A."/>
            <person name="Ayotte L."/>
            <person name="Bachantsang P."/>
            <person name="Barry A."/>
            <person name="Bayul T."/>
            <person name="Benamara M."/>
            <person name="Berlin A."/>
            <person name="Bessette D."/>
            <person name="Blitshteyn B."/>
            <person name="Bloom T."/>
            <person name="Blye J."/>
            <person name="Boguslavskiy L."/>
            <person name="Bonnet C."/>
            <person name="Boukhgalter B."/>
            <person name="Brown A."/>
            <person name="Cahill P."/>
            <person name="Calixte N."/>
            <person name="Camarata J."/>
            <person name="Cheshatsang Y."/>
            <person name="Chu J."/>
            <person name="Citroen M."/>
            <person name="Collymore A."/>
            <person name="Cooke P."/>
            <person name="Dawoe T."/>
            <person name="Daza R."/>
            <person name="Decktor K."/>
            <person name="DeGray S."/>
            <person name="Dhargay N."/>
            <person name="Dooley K."/>
            <person name="Dooley K."/>
            <person name="Dorje P."/>
            <person name="Dorjee K."/>
            <person name="Dorris L."/>
            <person name="Duffey N."/>
            <person name="Dupes A."/>
            <person name="Egbiremolen O."/>
            <person name="Elong R."/>
            <person name="Falk J."/>
            <person name="Farina A."/>
            <person name="Faro S."/>
            <person name="Ferguson D."/>
            <person name="Ferreira P."/>
            <person name="Fisher S."/>
            <person name="FitzGerald M."/>
            <person name="Foley K."/>
            <person name="Foley C."/>
            <person name="Franke A."/>
            <person name="Friedrich D."/>
            <person name="Gage D."/>
            <person name="Garber M."/>
            <person name="Gearin G."/>
            <person name="Giannoukos G."/>
            <person name="Goode T."/>
            <person name="Goyette A."/>
            <person name="Graham J."/>
            <person name="Grandbois E."/>
            <person name="Gyaltsen K."/>
            <person name="Hafez N."/>
            <person name="Hagopian D."/>
            <person name="Hagos B."/>
            <person name="Hall J."/>
            <person name="Healy C."/>
            <person name="Hegarty R."/>
            <person name="Honan T."/>
            <person name="Horn A."/>
            <person name="Houde N."/>
            <person name="Hughes L."/>
            <person name="Hunnicutt L."/>
            <person name="Husby M."/>
            <person name="Jester B."/>
            <person name="Jones C."/>
            <person name="Kamat A."/>
            <person name="Kanga B."/>
            <person name="Kells C."/>
            <person name="Khazanovich D."/>
            <person name="Kieu A.C."/>
            <person name="Kisner P."/>
            <person name="Kumar M."/>
            <person name="Lance K."/>
            <person name="Landers T."/>
            <person name="Lara M."/>
            <person name="Lee W."/>
            <person name="Leger J.P."/>
            <person name="Lennon N."/>
            <person name="Leuper L."/>
            <person name="LeVine S."/>
            <person name="Liu J."/>
            <person name="Liu X."/>
            <person name="Lokyitsang Y."/>
            <person name="Lokyitsang T."/>
            <person name="Lui A."/>
            <person name="Macdonald J."/>
            <person name="Major J."/>
            <person name="Marabella R."/>
            <person name="Maru K."/>
            <person name="Matthews C."/>
            <person name="McDonough S."/>
            <person name="Mehta T."/>
            <person name="Meldrim J."/>
            <person name="Melnikov A."/>
            <person name="Meneus L."/>
            <person name="Mihalev A."/>
            <person name="Mihova T."/>
            <person name="Miller K."/>
            <person name="Mittelman R."/>
            <person name="Mlenga V."/>
            <person name="Mulrain L."/>
            <person name="Munson G."/>
            <person name="Navidi A."/>
            <person name="Naylor J."/>
            <person name="Nguyen T."/>
            <person name="Nguyen N."/>
            <person name="Nguyen C."/>
            <person name="Nguyen T."/>
            <person name="Nicol R."/>
            <person name="Norbu N."/>
            <person name="Norbu C."/>
            <person name="Novod N."/>
            <person name="Nyima T."/>
            <person name="Olandt P."/>
            <person name="O'Neill B."/>
            <person name="O'Neill K."/>
            <person name="Osman S."/>
            <person name="Oyono L."/>
            <person name="Patti C."/>
            <person name="Perrin D."/>
            <person name="Phunkhang P."/>
            <person name="Pierre F."/>
            <person name="Priest M."/>
            <person name="Rachupka A."/>
            <person name="Raghuraman S."/>
            <person name="Rameau R."/>
            <person name="Ray V."/>
            <person name="Raymond C."/>
            <person name="Rege F."/>
            <person name="Rise C."/>
            <person name="Rogers J."/>
            <person name="Rogov P."/>
            <person name="Sahalie J."/>
            <person name="Settipalli S."/>
            <person name="Sharpe T."/>
            <person name="Shea T."/>
            <person name="Sheehan M."/>
            <person name="Sherpa N."/>
            <person name="Shi J."/>
            <person name="Shih D."/>
            <person name="Sloan J."/>
            <person name="Smith C."/>
            <person name="Sparrow T."/>
            <person name="Stalker J."/>
            <person name="Stange-Thomann N."/>
            <person name="Stavropoulos S."/>
            <person name="Stone C."/>
            <person name="Stone S."/>
            <person name="Sykes S."/>
            <person name="Tchuinga P."/>
            <person name="Tenzing P."/>
            <person name="Tesfaye S."/>
            <person name="Thoulutsang D."/>
            <person name="Thoulutsang Y."/>
            <person name="Topham K."/>
            <person name="Topping I."/>
            <person name="Tsamla T."/>
            <person name="Vassiliev H."/>
            <person name="Venkataraman V."/>
            <person name="Vo A."/>
            <person name="Wangchuk T."/>
            <person name="Wangdi T."/>
            <person name="Weiand M."/>
            <person name="Wilkinson J."/>
            <person name="Wilson A."/>
            <person name="Yadav S."/>
            <person name="Yang S."/>
            <person name="Yang X."/>
            <person name="Young G."/>
            <person name="Yu Q."/>
            <person name="Zainoun J."/>
            <person name="Zembek L."/>
            <person name="Zimmer A."/>
            <person name="Lander E.S."/>
        </authorList>
    </citation>
    <scope>NUCLEOTIDE SEQUENCE [LARGE SCALE GENOMIC DNA]</scope>
    <source>
        <strain evidence="5">Boxer</strain>
    </source>
</reference>
<evidence type="ECO:0000313" key="5">
    <source>
        <dbReference type="Ensembl" id="ENSCAFP00000053343.2"/>
    </source>
</evidence>
<name>A0A8P0P2Y5_CANLF</name>
<dbReference type="Gene3D" id="2.30.30.40">
    <property type="entry name" value="SH3 Domains"/>
    <property type="match status" value="3"/>
</dbReference>
<accession>A0A8P0P2Y5</accession>
<feature type="region of interest" description="Disordered" evidence="3">
    <location>
        <begin position="513"/>
        <end position="623"/>
    </location>
</feature>
<dbReference type="PANTHER" id="PTHR14167">
    <property type="entry name" value="SH3 DOMAIN-CONTAINING"/>
    <property type="match status" value="1"/>
</dbReference>
<feature type="region of interest" description="Disordered" evidence="3">
    <location>
        <begin position="659"/>
        <end position="793"/>
    </location>
</feature>
<protein>
    <submittedName>
        <fullName evidence="5">SH3 domain containing 21</fullName>
    </submittedName>
</protein>
<dbReference type="CDD" id="cd12142">
    <property type="entry name" value="SH3_D21-like"/>
    <property type="match status" value="1"/>
</dbReference>
<feature type="compositionally biased region" description="Gly residues" evidence="3">
    <location>
        <begin position="708"/>
        <end position="722"/>
    </location>
</feature>
<dbReference type="Ensembl" id="ENSCAFT00000074992.2">
    <property type="protein sequence ID" value="ENSCAFP00000053343.2"/>
    <property type="gene ID" value="ENSCAFG00000003388.6"/>
</dbReference>
<feature type="compositionally biased region" description="Gly residues" evidence="3">
    <location>
        <begin position="751"/>
        <end position="770"/>
    </location>
</feature>
<feature type="compositionally biased region" description="Basic and acidic residues" evidence="3">
    <location>
        <begin position="731"/>
        <end position="740"/>
    </location>
</feature>
<dbReference type="Pfam" id="PF07653">
    <property type="entry name" value="SH3_2"/>
    <property type="match status" value="1"/>
</dbReference>
<evidence type="ECO:0000256" key="2">
    <source>
        <dbReference type="PROSITE-ProRule" id="PRU00192"/>
    </source>
</evidence>
<dbReference type="InterPro" id="IPR036028">
    <property type="entry name" value="SH3-like_dom_sf"/>
</dbReference>
<dbReference type="SMART" id="SM00326">
    <property type="entry name" value="SH3"/>
    <property type="match status" value="3"/>
</dbReference>
<evidence type="ECO:0000256" key="3">
    <source>
        <dbReference type="SAM" id="MobiDB-lite"/>
    </source>
</evidence>
<feature type="domain" description="SH3" evidence="4">
    <location>
        <begin position="181"/>
        <end position="242"/>
    </location>
</feature>
<dbReference type="SUPFAM" id="SSF50044">
    <property type="entry name" value="SH3-domain"/>
    <property type="match status" value="3"/>
</dbReference>
<dbReference type="InterPro" id="IPR050384">
    <property type="entry name" value="Endophilin_SH3RF"/>
</dbReference>
<feature type="region of interest" description="Disordered" evidence="3">
    <location>
        <begin position="819"/>
        <end position="870"/>
    </location>
</feature>
<feature type="region of interest" description="Disordered" evidence="3">
    <location>
        <begin position="142"/>
        <end position="172"/>
    </location>
</feature>
<feature type="domain" description="SH3" evidence="4">
    <location>
        <begin position="1"/>
        <end position="58"/>
    </location>
</feature>
<dbReference type="PRINTS" id="PR00452">
    <property type="entry name" value="SH3DOMAIN"/>
</dbReference>
<evidence type="ECO:0000313" key="6">
    <source>
        <dbReference type="Proteomes" id="UP000002254"/>
    </source>
</evidence>
<dbReference type="AlphaFoldDB" id="A0A8P0P2Y5"/>
<feature type="domain" description="SH3" evidence="4">
    <location>
        <begin position="83"/>
        <end position="142"/>
    </location>
</feature>
<dbReference type="PANTHER" id="PTHR14167:SF28">
    <property type="entry name" value="SH3 DOMAIN-CONTAINING PROTEIN 21"/>
    <property type="match status" value="1"/>
</dbReference>
<feature type="compositionally biased region" description="Basic residues" evidence="3">
    <location>
        <begin position="71"/>
        <end position="80"/>
    </location>
</feature>
<feature type="compositionally biased region" description="Basic and acidic residues" evidence="3">
    <location>
        <begin position="559"/>
        <end position="579"/>
    </location>
</feature>
<organism evidence="5 6">
    <name type="scientific">Canis lupus familiaris</name>
    <name type="common">Dog</name>
    <name type="synonym">Canis familiaris</name>
    <dbReference type="NCBI Taxonomy" id="9615"/>
    <lineage>
        <taxon>Eukaryota</taxon>
        <taxon>Metazoa</taxon>
        <taxon>Chordata</taxon>
        <taxon>Craniata</taxon>
        <taxon>Vertebrata</taxon>
        <taxon>Euteleostomi</taxon>
        <taxon>Mammalia</taxon>
        <taxon>Eutheria</taxon>
        <taxon>Laurasiatheria</taxon>
        <taxon>Carnivora</taxon>
        <taxon>Caniformia</taxon>
        <taxon>Canidae</taxon>
        <taxon>Canis</taxon>
    </lineage>
</organism>
<dbReference type="InterPro" id="IPR001452">
    <property type="entry name" value="SH3_domain"/>
</dbReference>
<dbReference type="InterPro" id="IPR035468">
    <property type="entry name" value="SH3D21_SH3"/>
</dbReference>
<dbReference type="Pfam" id="PF14604">
    <property type="entry name" value="SH3_9"/>
    <property type="match status" value="2"/>
</dbReference>
<sequence length="870" mass="91083">MDVLVLAGYRAQEEGELSVAPGDVVRQVCEGPARGWLRGQLGGRWGLFPERSVQEIPESLRGAGGAPSPRCARRRGRPAKPRGPQRWCKVSFSYSPEQADELQLQAGEIVEVIKEIEDGWWLGKKNGQLGAFPSNFVELLDSGPPSLGSPDMPAVSPGPQRPPKLSSLTYDSPPDYLRTVSRPEIYRVLFDYQPEAPDELALRRGDEVKVLRKTTEDKGWWEGESHGRRGVFPDNFVLPPPPIKKLTPRKVASRASVPSARTGPATVGRMDATLPSPLPAKEPKKMMAKSALPTVRKLVTAPSGPSKAKPSWTPGGDSQKRPSRDLGSGSSFLSGGPGHPGRKGSKTHAPRQRSAASQEEEQNSLAKASPVNKTSTPDKTPSPEKTLSPDKASTPEEALTPEKAPISEGSLTLEFKVPAPENPTPEEGLTLGKAPSPDSVISGEEAPVPELPPEDEVPGPKTVPPGDEAPTLGKVLTPEQVLSQEASTRDITQFHCFSLEQALLPFKSLVANEAQSQGVHTPEEPHLHQRGSSPFQSESECKSGSVPALAKATTPLEKAPGEHEGTQEEAVLPKEEVSPKEAAPAQKNPQAVKATPDPQEAPALLSLSPQNLTDSKSDRGDITRLQDELESLRRRKLADLWEELKSEKEKRLSLEVGGVVPPGAAGWPPPPPPACPDALSRPGADAAGDSGVPDAGLHPRADADALRGGPGGTAAGPGGESGCGHPRPGTRLRETQESKLRCTRPPRLPGPCGGGAGAGGAGPEGAGPGNGRRRGRGPGAWREGGGGASAFLAVSPGHIWPTCGSHYRSQGPRAAIFTHRMAGAGGGRLPPTSAGAGSPEPGAGSPESSCAPEEVGGPALPPRPLPGAPA</sequence>
<reference evidence="5" key="2">
    <citation type="submission" date="2025-08" db="UniProtKB">
        <authorList>
            <consortium name="Ensembl"/>
        </authorList>
    </citation>
    <scope>IDENTIFICATION</scope>
</reference>
<feature type="region of interest" description="Disordered" evidence="3">
    <location>
        <begin position="59"/>
        <end position="86"/>
    </location>
</feature>
<dbReference type="CDD" id="cd11874">
    <property type="entry name" value="SH3_CD2AP-like_2"/>
    <property type="match status" value="1"/>
</dbReference>
<keyword evidence="1 2" id="KW-0728">SH3 domain</keyword>
<gene>
    <name evidence="5" type="primary">SH3D21</name>
</gene>
<feature type="compositionally biased region" description="Polar residues" evidence="3">
    <location>
        <begin position="363"/>
        <end position="385"/>
    </location>
</feature>
<feature type="compositionally biased region" description="Basic residues" evidence="3">
    <location>
        <begin position="340"/>
        <end position="351"/>
    </location>
</feature>
<feature type="region of interest" description="Disordered" evidence="3">
    <location>
        <begin position="232"/>
        <end position="472"/>
    </location>
</feature>
<proteinExistence type="predicted"/>
<dbReference type="PROSITE" id="PS50002">
    <property type="entry name" value="SH3"/>
    <property type="match status" value="3"/>
</dbReference>